<reference evidence="9 10" key="1">
    <citation type="journal article" date="2018" name="Int. J. Syst. Evol. Microbiol.">
        <title>Uliginosibacterium sediminicola sp. nov., isolated from freshwater sediment.</title>
        <authorList>
            <person name="Hwang W.M."/>
            <person name="Kim S.M."/>
            <person name="Kang K."/>
            <person name="Ahn T.Y."/>
        </authorList>
    </citation>
    <scope>NUCLEOTIDE SEQUENCE [LARGE SCALE GENOMIC DNA]</scope>
    <source>
        <strain evidence="9 10">M1-21</strain>
    </source>
</reference>
<evidence type="ECO:0000256" key="6">
    <source>
        <dbReference type="ARBA" id="ARBA00023136"/>
    </source>
</evidence>
<evidence type="ECO:0000313" key="9">
    <source>
        <dbReference type="EMBL" id="MEN3066898.1"/>
    </source>
</evidence>
<feature type="transmembrane region" description="Helical" evidence="7">
    <location>
        <begin position="79"/>
        <end position="98"/>
    </location>
</feature>
<comment type="subcellular location">
    <subcellularLocation>
        <location evidence="1">Endomembrane system</location>
        <topology evidence="1">Multi-pass membrane protein</topology>
    </subcellularLocation>
</comment>
<keyword evidence="3 7" id="KW-1133">Transmembrane helix</keyword>
<dbReference type="InterPro" id="IPR051689">
    <property type="entry name" value="Sterol_desaturase/TMEM195"/>
</dbReference>
<proteinExistence type="predicted"/>
<dbReference type="Proteomes" id="UP001410394">
    <property type="component" value="Unassembled WGS sequence"/>
</dbReference>
<name>A0ABU9YT58_9RHOO</name>
<evidence type="ECO:0000256" key="1">
    <source>
        <dbReference type="ARBA" id="ARBA00004127"/>
    </source>
</evidence>
<evidence type="ECO:0000256" key="5">
    <source>
        <dbReference type="ARBA" id="ARBA00023098"/>
    </source>
</evidence>
<feature type="domain" description="Fatty acid hydroxylase" evidence="8">
    <location>
        <begin position="138"/>
        <end position="277"/>
    </location>
</feature>
<evidence type="ECO:0000256" key="7">
    <source>
        <dbReference type="SAM" id="Phobius"/>
    </source>
</evidence>
<evidence type="ECO:0000256" key="4">
    <source>
        <dbReference type="ARBA" id="ARBA00023002"/>
    </source>
</evidence>
<dbReference type="PANTHER" id="PTHR21624:SF1">
    <property type="entry name" value="ALKYLGLYCEROL MONOOXYGENASE"/>
    <property type="match status" value="1"/>
</dbReference>
<feature type="transmembrane region" description="Helical" evidence="7">
    <location>
        <begin position="131"/>
        <end position="151"/>
    </location>
</feature>
<sequence>MNYLSDLWLRMVDALANSLVAPVLADLQLSSASLNPHDIAGALMLTVLQLFVIGGIFRPLEHWFPAERWEHRRLARVDLYYTLIMLLGLFPLFSYLVLTPLADFFLGAGNAAEAAAEPSVFNLKHALPGLAAHPLALFLVYYLLYDLLYYWMHRAQHAIPWWWALHSMHHSQRQMSCWCNDRGSYLDGALQSVILAGVAVVVGIEPDEFAGILLLGELVQNFSHANVRIGFGRLFERIFVSPKFHRLHHMEADPQRPDLHNCNFGQVLAVWDNLFSTALYSEPIRPTGVCDPVVDADNQRGLIGMQLAALRRFWGAFRRPAGWRLGDVSFGPDYTPIPSSEAGFHASPNSASSASSS</sequence>
<keyword evidence="4" id="KW-0560">Oxidoreductase</keyword>
<keyword evidence="6 7" id="KW-0472">Membrane</keyword>
<keyword evidence="5" id="KW-0443">Lipid metabolism</keyword>
<dbReference type="InterPro" id="IPR006694">
    <property type="entry name" value="Fatty_acid_hydroxylase"/>
</dbReference>
<feature type="transmembrane region" description="Helical" evidence="7">
    <location>
        <begin position="39"/>
        <end position="58"/>
    </location>
</feature>
<accession>A0ABU9YT58</accession>
<evidence type="ECO:0000259" key="8">
    <source>
        <dbReference type="Pfam" id="PF04116"/>
    </source>
</evidence>
<dbReference type="PANTHER" id="PTHR21624">
    <property type="entry name" value="STEROL DESATURASE-RELATED PROTEIN"/>
    <property type="match status" value="1"/>
</dbReference>
<dbReference type="Pfam" id="PF04116">
    <property type="entry name" value="FA_hydroxylase"/>
    <property type="match status" value="1"/>
</dbReference>
<organism evidence="9 10">
    <name type="scientific">Uliginosibacterium sediminicola</name>
    <dbReference type="NCBI Taxonomy" id="2024550"/>
    <lineage>
        <taxon>Bacteria</taxon>
        <taxon>Pseudomonadati</taxon>
        <taxon>Pseudomonadota</taxon>
        <taxon>Betaproteobacteria</taxon>
        <taxon>Rhodocyclales</taxon>
        <taxon>Zoogloeaceae</taxon>
        <taxon>Uliginosibacterium</taxon>
    </lineage>
</organism>
<dbReference type="EMBL" id="JBDIVE010000001">
    <property type="protein sequence ID" value="MEN3066898.1"/>
    <property type="molecule type" value="Genomic_DNA"/>
</dbReference>
<protein>
    <submittedName>
        <fullName evidence="9">Sterol desaturase family protein</fullName>
    </submittedName>
</protein>
<evidence type="ECO:0000313" key="10">
    <source>
        <dbReference type="Proteomes" id="UP001410394"/>
    </source>
</evidence>
<dbReference type="RefSeq" id="WP_345917669.1">
    <property type="nucleotide sequence ID" value="NZ_JBDIVE010000001.1"/>
</dbReference>
<gene>
    <name evidence="9" type="ORF">ABDB84_00320</name>
</gene>
<evidence type="ECO:0000256" key="2">
    <source>
        <dbReference type="ARBA" id="ARBA00022692"/>
    </source>
</evidence>
<evidence type="ECO:0000256" key="3">
    <source>
        <dbReference type="ARBA" id="ARBA00022989"/>
    </source>
</evidence>
<keyword evidence="10" id="KW-1185">Reference proteome</keyword>
<comment type="caution">
    <text evidence="9">The sequence shown here is derived from an EMBL/GenBank/DDBJ whole genome shotgun (WGS) entry which is preliminary data.</text>
</comment>
<keyword evidence="2 7" id="KW-0812">Transmembrane</keyword>